<feature type="compositionally biased region" description="Basic residues" evidence="4">
    <location>
        <begin position="451"/>
        <end position="464"/>
    </location>
</feature>
<dbReference type="PANTHER" id="PTHR22683:SF41">
    <property type="entry name" value="DNA TRANSLOCASE FTSK"/>
    <property type="match status" value="1"/>
</dbReference>
<dbReference type="Pfam" id="PF01580">
    <property type="entry name" value="FtsK_SpoIIIE"/>
    <property type="match status" value="1"/>
</dbReference>
<keyword evidence="1 3" id="KW-0547">Nucleotide-binding</keyword>
<dbReference type="GO" id="GO:0005524">
    <property type="term" value="F:ATP binding"/>
    <property type="evidence" value="ECO:0007669"/>
    <property type="project" value="UniProtKB-UniRule"/>
</dbReference>
<evidence type="ECO:0000256" key="4">
    <source>
        <dbReference type="SAM" id="MobiDB-lite"/>
    </source>
</evidence>
<dbReference type="PROSITE" id="PS50901">
    <property type="entry name" value="FTSK"/>
    <property type="match status" value="1"/>
</dbReference>
<evidence type="ECO:0000256" key="3">
    <source>
        <dbReference type="PROSITE-ProRule" id="PRU00289"/>
    </source>
</evidence>
<protein>
    <recommendedName>
        <fullName evidence="5">FtsK domain-containing protein</fullName>
    </recommendedName>
</protein>
<dbReference type="Proteomes" id="UP000778864">
    <property type="component" value="Unassembled WGS sequence"/>
</dbReference>
<dbReference type="RefSeq" id="WP_278468172.1">
    <property type="nucleotide sequence ID" value="NZ_JAGZMU010000005.1"/>
</dbReference>
<dbReference type="InterPro" id="IPR050206">
    <property type="entry name" value="FtsK/SpoIIIE/SftA"/>
</dbReference>
<reference evidence="6" key="1">
    <citation type="submission" date="2021-02" db="EMBL/GenBank/DDBJ databases">
        <title>Infant gut strain persistence is associated with maternal origin, phylogeny, and functional potential including surface adhesion and iron acquisition.</title>
        <authorList>
            <person name="Lou Y.C."/>
        </authorList>
    </citation>
    <scope>NUCLEOTIDE SEQUENCE</scope>
    <source>
        <strain evidence="6">L3_108_031G1_dasL3_108_031G1_concoct_20</strain>
    </source>
</reference>
<dbReference type="InterPro" id="IPR027417">
    <property type="entry name" value="P-loop_NTPase"/>
</dbReference>
<accession>A0A942WN85</accession>
<feature type="binding site" evidence="3">
    <location>
        <begin position="167"/>
        <end position="174"/>
    </location>
    <ligand>
        <name>ATP</name>
        <dbReference type="ChEBI" id="CHEBI:30616"/>
    </ligand>
</feature>
<name>A0A942WN85_VEIPA</name>
<dbReference type="PANTHER" id="PTHR22683">
    <property type="entry name" value="SPORULATION PROTEIN RELATED"/>
    <property type="match status" value="1"/>
</dbReference>
<evidence type="ECO:0000313" key="6">
    <source>
        <dbReference type="EMBL" id="MBS4893834.1"/>
    </source>
</evidence>
<evidence type="ECO:0000256" key="2">
    <source>
        <dbReference type="ARBA" id="ARBA00022840"/>
    </source>
</evidence>
<feature type="compositionally biased region" description="Basic and acidic residues" evidence="4">
    <location>
        <begin position="437"/>
        <end position="450"/>
    </location>
</feature>
<dbReference type="GO" id="GO:0016020">
    <property type="term" value="C:membrane"/>
    <property type="evidence" value="ECO:0007669"/>
    <property type="project" value="UniProtKB-SubCell"/>
</dbReference>
<gene>
    <name evidence="6" type="ORF">KHZ90_08665</name>
</gene>
<proteinExistence type="predicted"/>
<dbReference type="Gene3D" id="3.40.50.300">
    <property type="entry name" value="P-loop containing nucleotide triphosphate hydrolases"/>
    <property type="match status" value="1"/>
</dbReference>
<dbReference type="InterPro" id="IPR002543">
    <property type="entry name" value="FtsK_dom"/>
</dbReference>
<feature type="region of interest" description="Disordered" evidence="4">
    <location>
        <begin position="437"/>
        <end position="464"/>
    </location>
</feature>
<comment type="caution">
    <text evidence="6">The sequence shown here is derived from an EMBL/GenBank/DDBJ whole genome shotgun (WGS) entry which is preliminary data.</text>
</comment>
<keyword evidence="2 3" id="KW-0067">ATP-binding</keyword>
<dbReference type="AlphaFoldDB" id="A0A942WN85"/>
<feature type="domain" description="FtsK" evidence="5">
    <location>
        <begin position="150"/>
        <end position="344"/>
    </location>
</feature>
<evidence type="ECO:0000256" key="1">
    <source>
        <dbReference type="ARBA" id="ARBA00022741"/>
    </source>
</evidence>
<sequence>MLIEAMISAALGGAVYGYMETKRKNKERIKLDEDKKEKIDNINRWKKCLKESNAKGIKNRSGETFEIYKYKKTQFGFTAITKAPLGVDWVNIKDIEGELETAFSGMVEISKNKYNDEIDLTFVTKKPEFEFKPIKTKSCDELLIMHKANARPIFLDLNENPHVIFTGKSGTGKTFVEFMSITNMIYNYKNDFDMYICQIINGETKIFSNCKPVKMISNTLEEASVMLNKLVEIANKREKEISKYGYISVKHWNKDNPRRKFKRIVLLMDEFSFFRQEDGDSEDEKKNKIECEKAFKRIAKAGRAMGISLIAVTQKMSSENINTTIRSQLAVVSLTQHNNIDSNMAVGSSDAVGLEKREAIIMGQGIYEKGFVSVLKSEQPQLELVKYVPEIIIPQKVNIKEPWDNRLTIEETNALRTFEERTVIQYSKDEIEEQRKRKKESKFIKEQNKEKNKKGRSFRNVKGA</sequence>
<evidence type="ECO:0000313" key="7">
    <source>
        <dbReference type="Proteomes" id="UP000778864"/>
    </source>
</evidence>
<dbReference type="EMBL" id="JAGZMU010000005">
    <property type="protein sequence ID" value="MBS4893834.1"/>
    <property type="molecule type" value="Genomic_DNA"/>
</dbReference>
<dbReference type="GO" id="GO:0003677">
    <property type="term" value="F:DNA binding"/>
    <property type="evidence" value="ECO:0007669"/>
    <property type="project" value="InterPro"/>
</dbReference>
<dbReference type="SUPFAM" id="SSF52540">
    <property type="entry name" value="P-loop containing nucleoside triphosphate hydrolases"/>
    <property type="match status" value="1"/>
</dbReference>
<evidence type="ECO:0000259" key="5">
    <source>
        <dbReference type="PROSITE" id="PS50901"/>
    </source>
</evidence>
<organism evidence="6 7">
    <name type="scientific">Veillonella parvula</name>
    <name type="common">Staphylococcus parvulus</name>
    <dbReference type="NCBI Taxonomy" id="29466"/>
    <lineage>
        <taxon>Bacteria</taxon>
        <taxon>Bacillati</taxon>
        <taxon>Bacillota</taxon>
        <taxon>Negativicutes</taxon>
        <taxon>Veillonellales</taxon>
        <taxon>Veillonellaceae</taxon>
        <taxon>Veillonella</taxon>
    </lineage>
</organism>